<evidence type="ECO:0000313" key="1">
    <source>
        <dbReference type="EMBL" id="MBD2844254.1"/>
    </source>
</evidence>
<protein>
    <submittedName>
        <fullName evidence="1">Uncharacterized protein</fullName>
    </submittedName>
</protein>
<reference evidence="1" key="1">
    <citation type="submission" date="2020-09" db="EMBL/GenBank/DDBJ databases">
        <title>A novel bacterium of genus Paenibacillus, isolated from South China Sea.</title>
        <authorList>
            <person name="Huang H."/>
            <person name="Mo K."/>
            <person name="Hu Y."/>
        </authorList>
    </citation>
    <scope>NUCLEOTIDE SEQUENCE</scope>
    <source>
        <strain evidence="1">IB182496</strain>
    </source>
</reference>
<comment type="caution">
    <text evidence="1">The sequence shown here is derived from an EMBL/GenBank/DDBJ whole genome shotgun (WGS) entry which is preliminary data.</text>
</comment>
<proteinExistence type="predicted"/>
<name>A0A927BRK9_9BACL</name>
<dbReference type="EMBL" id="JACXIZ010000009">
    <property type="protein sequence ID" value="MBD2844254.1"/>
    <property type="molecule type" value="Genomic_DNA"/>
</dbReference>
<keyword evidence="2" id="KW-1185">Reference proteome</keyword>
<dbReference type="Proteomes" id="UP000621560">
    <property type="component" value="Unassembled WGS sequence"/>
</dbReference>
<gene>
    <name evidence="1" type="ORF">IDH44_03555</name>
</gene>
<evidence type="ECO:0000313" key="2">
    <source>
        <dbReference type="Proteomes" id="UP000621560"/>
    </source>
</evidence>
<organism evidence="1 2">
    <name type="scientific">Paenibacillus sabuli</name>
    <dbReference type="NCBI Taxonomy" id="2772509"/>
    <lineage>
        <taxon>Bacteria</taxon>
        <taxon>Bacillati</taxon>
        <taxon>Bacillota</taxon>
        <taxon>Bacilli</taxon>
        <taxon>Bacillales</taxon>
        <taxon>Paenibacillaceae</taxon>
        <taxon>Paenibacillus</taxon>
    </lineage>
</organism>
<dbReference type="RefSeq" id="WP_190914760.1">
    <property type="nucleotide sequence ID" value="NZ_JACXIZ010000009.1"/>
</dbReference>
<dbReference type="AlphaFoldDB" id="A0A927BRK9"/>
<sequence>MLDFKAKPASPFFMAILASFREIERLFLRVERGPSPAHNVTFYLYCSSAAPTAYARAILYARNPAYSRRWSGFRRPTSYFTLIPAAGANSTVQPRILRLFPPLEQDSAVQPHSPKSYKCYLLKK</sequence>
<accession>A0A927BRK9</accession>